<evidence type="ECO:0000256" key="1">
    <source>
        <dbReference type="ARBA" id="ARBA00005234"/>
    </source>
</evidence>
<evidence type="ECO:0000313" key="6">
    <source>
        <dbReference type="Proteomes" id="UP000525078"/>
    </source>
</evidence>
<dbReference type="SUPFAM" id="SSF54001">
    <property type="entry name" value="Cysteine proteinases"/>
    <property type="match status" value="1"/>
</dbReference>
<keyword evidence="2" id="KW-0645">Protease</keyword>
<gene>
    <name evidence="5" type="ORF">F8388_017264</name>
</gene>
<dbReference type="Proteomes" id="UP000525078">
    <property type="component" value="Unassembled WGS sequence"/>
</dbReference>
<accession>A0A7J6FWQ5</accession>
<sequence>MGSTSKDATIDDAKKSENLETIADMVSSNLVVSVSGSEEICGHLNISERRIYLYHSLRSGRFITAAKEACKPFFVILPYYFSMLDFRGFHNESKFSTIELFSIVAVDGLPDDCGLFVAYFAEYFIDDEPIPSSDFDVEVHRDRLAVSFYHYDMKNDALNELGHVYPVMPRALKLNIFPHCALPTPTATLHQTILSSSNPKANPMNLAGPSPPYCPSYGLSRLSPSQQSHHWDRHRRQKWRLWVVSSKCLVNSIFSLRHSRSNLCEAERTITGSQCPIVYNHHRSCNFSEALRSLKEKIQKPHQINQEFDYVQVFLDSKITPSEMKRNCSVEFEF</sequence>
<reference evidence="5 6" key="1">
    <citation type="journal article" date="2020" name="bioRxiv">
        <title>Sequence and annotation of 42 cannabis genomes reveals extensive copy number variation in cannabinoid synthesis and pathogen resistance genes.</title>
        <authorList>
            <person name="Mckernan K.J."/>
            <person name="Helbert Y."/>
            <person name="Kane L.T."/>
            <person name="Ebling H."/>
            <person name="Zhang L."/>
            <person name="Liu B."/>
            <person name="Eaton Z."/>
            <person name="Mclaughlin S."/>
            <person name="Kingan S."/>
            <person name="Baybayan P."/>
            <person name="Concepcion G."/>
            <person name="Jordan M."/>
            <person name="Riva A."/>
            <person name="Barbazuk W."/>
            <person name="Harkins T."/>
        </authorList>
    </citation>
    <scope>NUCLEOTIDE SEQUENCE [LARGE SCALE GENOMIC DNA]</scope>
    <source>
        <strain evidence="6">cv. Jamaican Lion 4</strain>
        <tissue evidence="5">Leaf</tissue>
    </source>
</reference>
<evidence type="ECO:0000259" key="4">
    <source>
        <dbReference type="Pfam" id="PF02902"/>
    </source>
</evidence>
<dbReference type="GO" id="GO:0008234">
    <property type="term" value="F:cysteine-type peptidase activity"/>
    <property type="evidence" value="ECO:0007669"/>
    <property type="project" value="InterPro"/>
</dbReference>
<proteinExistence type="inferred from homology"/>
<evidence type="ECO:0000256" key="3">
    <source>
        <dbReference type="ARBA" id="ARBA00022801"/>
    </source>
</evidence>
<dbReference type="GO" id="GO:0006508">
    <property type="term" value="P:proteolysis"/>
    <property type="evidence" value="ECO:0007669"/>
    <property type="project" value="UniProtKB-KW"/>
</dbReference>
<comment type="caution">
    <text evidence="5">The sequence shown here is derived from an EMBL/GenBank/DDBJ whole genome shotgun (WGS) entry which is preliminary data.</text>
</comment>
<dbReference type="Pfam" id="PF02902">
    <property type="entry name" value="Peptidase_C48"/>
    <property type="match status" value="1"/>
</dbReference>
<evidence type="ECO:0000256" key="2">
    <source>
        <dbReference type="ARBA" id="ARBA00022670"/>
    </source>
</evidence>
<name>A0A7J6FWQ5_CANSA</name>
<dbReference type="EMBL" id="JAATIP010000092">
    <property type="protein sequence ID" value="KAF4375118.1"/>
    <property type="molecule type" value="Genomic_DNA"/>
</dbReference>
<dbReference type="InterPro" id="IPR003653">
    <property type="entry name" value="Peptidase_C48_C"/>
</dbReference>
<feature type="domain" description="Ubiquitin-like protease family profile" evidence="4">
    <location>
        <begin position="44"/>
        <end position="150"/>
    </location>
</feature>
<keyword evidence="3" id="KW-0378">Hydrolase</keyword>
<protein>
    <recommendedName>
        <fullName evidence="4">Ubiquitin-like protease family profile domain-containing protein</fullName>
    </recommendedName>
</protein>
<evidence type="ECO:0000313" key="5">
    <source>
        <dbReference type="EMBL" id="KAF4375118.1"/>
    </source>
</evidence>
<dbReference type="AlphaFoldDB" id="A0A7J6FWQ5"/>
<comment type="similarity">
    <text evidence="1">Belongs to the peptidase C48 family.</text>
</comment>
<dbReference type="InterPro" id="IPR038765">
    <property type="entry name" value="Papain-like_cys_pep_sf"/>
</dbReference>
<dbReference type="Gene3D" id="3.40.395.10">
    <property type="entry name" value="Adenoviral Proteinase, Chain A"/>
    <property type="match status" value="1"/>
</dbReference>
<organism evidence="5 6">
    <name type="scientific">Cannabis sativa</name>
    <name type="common">Hemp</name>
    <name type="synonym">Marijuana</name>
    <dbReference type="NCBI Taxonomy" id="3483"/>
    <lineage>
        <taxon>Eukaryota</taxon>
        <taxon>Viridiplantae</taxon>
        <taxon>Streptophyta</taxon>
        <taxon>Embryophyta</taxon>
        <taxon>Tracheophyta</taxon>
        <taxon>Spermatophyta</taxon>
        <taxon>Magnoliopsida</taxon>
        <taxon>eudicotyledons</taxon>
        <taxon>Gunneridae</taxon>
        <taxon>Pentapetalae</taxon>
        <taxon>rosids</taxon>
        <taxon>fabids</taxon>
        <taxon>Rosales</taxon>
        <taxon>Cannabaceae</taxon>
        <taxon>Cannabis</taxon>
    </lineage>
</organism>